<feature type="region of interest" description="Disordered" evidence="1">
    <location>
        <begin position="174"/>
        <end position="205"/>
    </location>
</feature>
<dbReference type="EMBL" id="CP036291">
    <property type="protein sequence ID" value="QDU91737.1"/>
    <property type="molecule type" value="Genomic_DNA"/>
</dbReference>
<keyword evidence="3" id="KW-1185">Reference proteome</keyword>
<feature type="compositionally biased region" description="Polar residues" evidence="1">
    <location>
        <begin position="177"/>
        <end position="193"/>
    </location>
</feature>
<accession>A0A518DJT5</accession>
<reference evidence="2 3" key="1">
    <citation type="submission" date="2019-02" db="EMBL/GenBank/DDBJ databases">
        <title>Deep-cultivation of Planctomycetes and their phenomic and genomic characterization uncovers novel biology.</title>
        <authorList>
            <person name="Wiegand S."/>
            <person name="Jogler M."/>
            <person name="Boedeker C."/>
            <person name="Pinto D."/>
            <person name="Vollmers J."/>
            <person name="Rivas-Marin E."/>
            <person name="Kohn T."/>
            <person name="Peeters S.H."/>
            <person name="Heuer A."/>
            <person name="Rast P."/>
            <person name="Oberbeckmann S."/>
            <person name="Bunk B."/>
            <person name="Jeske O."/>
            <person name="Meyerdierks A."/>
            <person name="Storesund J.E."/>
            <person name="Kallscheuer N."/>
            <person name="Luecker S."/>
            <person name="Lage O.M."/>
            <person name="Pohl T."/>
            <person name="Merkel B.J."/>
            <person name="Hornburger P."/>
            <person name="Mueller R.-W."/>
            <person name="Bruemmer F."/>
            <person name="Labrenz M."/>
            <person name="Spormann A.M."/>
            <person name="Op den Camp H."/>
            <person name="Overmann J."/>
            <person name="Amann R."/>
            <person name="Jetten M.S.M."/>
            <person name="Mascher T."/>
            <person name="Medema M.H."/>
            <person name="Devos D.P."/>
            <person name="Kaster A.-K."/>
            <person name="Ovreas L."/>
            <person name="Rohde M."/>
            <person name="Galperin M.Y."/>
            <person name="Jogler C."/>
        </authorList>
    </citation>
    <scope>NUCLEOTIDE SEQUENCE [LARGE SCALE GENOMIC DNA]</scope>
    <source>
        <strain evidence="2 3">Pla175</strain>
    </source>
</reference>
<organism evidence="2 3">
    <name type="scientific">Pirellulimonas nuda</name>
    <dbReference type="NCBI Taxonomy" id="2528009"/>
    <lineage>
        <taxon>Bacteria</taxon>
        <taxon>Pseudomonadati</taxon>
        <taxon>Planctomycetota</taxon>
        <taxon>Planctomycetia</taxon>
        <taxon>Pirellulales</taxon>
        <taxon>Lacipirellulaceae</taxon>
        <taxon>Pirellulimonas</taxon>
    </lineage>
</organism>
<evidence type="ECO:0000313" key="3">
    <source>
        <dbReference type="Proteomes" id="UP000317429"/>
    </source>
</evidence>
<name>A0A518DJT5_9BACT</name>
<evidence type="ECO:0000313" key="2">
    <source>
        <dbReference type="EMBL" id="QDU91737.1"/>
    </source>
</evidence>
<dbReference type="Proteomes" id="UP000317429">
    <property type="component" value="Chromosome"/>
</dbReference>
<sequence length="205" mass="21972">MNRALLSLVAVGCISAPTICWGQAASTALQSIRGNSGALDPTSIDGVIRNDVGSIYRGNDLGDGVGGVLSTGLSTSVALNQQQSRAQSTSRPTSTFNPTRIGTSSKPFANSSVDNTVSPYLNLFLSDSLTSDPNFVPYQSLVRPQQNQMDFNRQIQAQGQALNRRVQEIAAKPAFNPQGSEQQLPTGHSTVFGNMSHYYPQPQRR</sequence>
<dbReference type="KEGG" id="pnd:Pla175_51680"/>
<evidence type="ECO:0000256" key="1">
    <source>
        <dbReference type="SAM" id="MobiDB-lite"/>
    </source>
</evidence>
<protein>
    <submittedName>
        <fullName evidence="2">Uncharacterized protein</fullName>
    </submittedName>
</protein>
<dbReference type="AlphaFoldDB" id="A0A518DJT5"/>
<proteinExistence type="predicted"/>
<feature type="region of interest" description="Disordered" evidence="1">
    <location>
        <begin position="80"/>
        <end position="103"/>
    </location>
</feature>
<gene>
    <name evidence="2" type="ORF">Pla175_51680</name>
</gene>